<name>A0A2U8VST2_9HYPH</name>
<dbReference type="PANTHER" id="PTHR46193:SF18">
    <property type="entry name" value="HEXITOL PHOSPHATASE B"/>
    <property type="match status" value="1"/>
</dbReference>
<dbReference type="EMBL" id="CP029551">
    <property type="protein sequence ID" value="AWN36342.1"/>
    <property type="molecule type" value="Genomic_DNA"/>
</dbReference>
<comment type="cofactor">
    <cofactor evidence="1">
        <name>Mg(2+)</name>
        <dbReference type="ChEBI" id="CHEBI:18420"/>
    </cofactor>
</comment>
<dbReference type="Gene3D" id="3.40.50.1000">
    <property type="entry name" value="HAD superfamily/HAD-like"/>
    <property type="match status" value="1"/>
</dbReference>
<protein>
    <submittedName>
        <fullName evidence="6">HAD family hydrolase</fullName>
    </submittedName>
</protein>
<dbReference type="GO" id="GO:0016787">
    <property type="term" value="F:hydrolase activity"/>
    <property type="evidence" value="ECO:0007669"/>
    <property type="project" value="UniProtKB-KW"/>
</dbReference>
<keyword evidence="7" id="KW-1185">Reference proteome</keyword>
<keyword evidence="5" id="KW-0119">Carbohydrate metabolism</keyword>
<dbReference type="Proteomes" id="UP000246058">
    <property type="component" value="Chromosome"/>
</dbReference>
<evidence type="ECO:0000256" key="3">
    <source>
        <dbReference type="ARBA" id="ARBA00022723"/>
    </source>
</evidence>
<dbReference type="InterPro" id="IPR051600">
    <property type="entry name" value="Beta-PGM-like"/>
</dbReference>
<keyword evidence="3" id="KW-0479">Metal-binding</keyword>
<keyword evidence="4" id="KW-0460">Magnesium</keyword>
<dbReference type="SFLD" id="SFLDG01129">
    <property type="entry name" value="C1.5:_HAD__Beta-PGM__Phosphata"/>
    <property type="match status" value="1"/>
</dbReference>
<dbReference type="InterPro" id="IPR006439">
    <property type="entry name" value="HAD-SF_hydro_IA"/>
</dbReference>
<dbReference type="Pfam" id="PF00702">
    <property type="entry name" value="Hydrolase"/>
    <property type="match status" value="1"/>
</dbReference>
<dbReference type="KEGG" id="meti:DK427_11910"/>
<dbReference type="SUPFAM" id="SSF56784">
    <property type="entry name" value="HAD-like"/>
    <property type="match status" value="1"/>
</dbReference>
<dbReference type="PRINTS" id="PR00413">
    <property type="entry name" value="HADHALOGNASE"/>
</dbReference>
<gene>
    <name evidence="6" type="ORF">DK427_11910</name>
</gene>
<comment type="similarity">
    <text evidence="2">Belongs to the HAD-like hydrolase superfamily. CbbY/CbbZ/Gph/YieH family.</text>
</comment>
<keyword evidence="6" id="KW-0378">Hydrolase</keyword>
<dbReference type="InterPro" id="IPR036412">
    <property type="entry name" value="HAD-like_sf"/>
</dbReference>
<evidence type="ECO:0000313" key="6">
    <source>
        <dbReference type="EMBL" id="AWN36342.1"/>
    </source>
</evidence>
<evidence type="ECO:0000313" key="7">
    <source>
        <dbReference type="Proteomes" id="UP000246058"/>
    </source>
</evidence>
<dbReference type="PANTHER" id="PTHR46193">
    <property type="entry name" value="6-PHOSPHOGLUCONATE PHOSPHATASE"/>
    <property type="match status" value="1"/>
</dbReference>
<evidence type="ECO:0000256" key="1">
    <source>
        <dbReference type="ARBA" id="ARBA00001946"/>
    </source>
</evidence>
<dbReference type="NCBIfam" id="TIGR01509">
    <property type="entry name" value="HAD-SF-IA-v3"/>
    <property type="match status" value="1"/>
</dbReference>
<dbReference type="Gene3D" id="1.10.150.240">
    <property type="entry name" value="Putative phosphatase, domain 2"/>
    <property type="match status" value="1"/>
</dbReference>
<dbReference type="InterPro" id="IPR023198">
    <property type="entry name" value="PGP-like_dom2"/>
</dbReference>
<evidence type="ECO:0000256" key="5">
    <source>
        <dbReference type="ARBA" id="ARBA00023277"/>
    </source>
</evidence>
<sequence length="241" mass="24520">MTRTLRAVIFDVDGVLVDSPHEQAWREALAGFADPAGFTTAFYQAHVAGKPRLEGARATLERLGGPGAAASAALYADRKQAAIERLIAEGDFAAFPDAVRLALGLERTGMRRVLASSSKNADAMLARVDLPDGRQLLSLFDADVSGRDLPRGKPDPALFLLAADTAGAEPAQCVVVEDAPAGIAAAVAGGMAALGIARLGDAAGLSAAGADLVVTSLDDLDVAALAVGILRAHPPAGPHTA</sequence>
<dbReference type="SFLD" id="SFLDS00003">
    <property type="entry name" value="Haloacid_Dehalogenase"/>
    <property type="match status" value="1"/>
</dbReference>
<dbReference type="GO" id="GO:0046872">
    <property type="term" value="F:metal ion binding"/>
    <property type="evidence" value="ECO:0007669"/>
    <property type="project" value="UniProtKB-KW"/>
</dbReference>
<dbReference type="RefSeq" id="WP_109951445.1">
    <property type="nucleotide sequence ID" value="NZ_CP029551.1"/>
</dbReference>
<accession>A0A2U8VST2</accession>
<dbReference type="AlphaFoldDB" id="A0A2U8VST2"/>
<dbReference type="InterPro" id="IPR023214">
    <property type="entry name" value="HAD_sf"/>
</dbReference>
<organism evidence="6 7">
    <name type="scientific">Methylobacterium radiodurans</name>
    <dbReference type="NCBI Taxonomy" id="2202828"/>
    <lineage>
        <taxon>Bacteria</taxon>
        <taxon>Pseudomonadati</taxon>
        <taxon>Pseudomonadota</taxon>
        <taxon>Alphaproteobacteria</taxon>
        <taxon>Hyphomicrobiales</taxon>
        <taxon>Methylobacteriaceae</taxon>
        <taxon>Methylobacterium</taxon>
    </lineage>
</organism>
<reference evidence="6 7" key="1">
    <citation type="submission" date="2018-05" db="EMBL/GenBank/DDBJ databases">
        <title>Complete Genome Sequence of Methylobacterium sp. 17Sr1-43.</title>
        <authorList>
            <person name="Srinivasan S."/>
        </authorList>
    </citation>
    <scope>NUCLEOTIDE SEQUENCE [LARGE SCALE GENOMIC DNA]</scope>
    <source>
        <strain evidence="6 7">17Sr1-43</strain>
    </source>
</reference>
<dbReference type="OrthoDB" id="9800058at2"/>
<proteinExistence type="inferred from homology"/>
<evidence type="ECO:0000256" key="4">
    <source>
        <dbReference type="ARBA" id="ARBA00022842"/>
    </source>
</evidence>
<evidence type="ECO:0000256" key="2">
    <source>
        <dbReference type="ARBA" id="ARBA00006171"/>
    </source>
</evidence>